<reference evidence="6" key="1">
    <citation type="submission" date="2018-08" db="EMBL/GenBank/DDBJ databases">
        <authorList>
            <person name="Rossello M."/>
        </authorList>
    </citation>
    <scope>NUCLEOTIDE SEQUENCE [LARGE SCALE GENOMIC DNA]</scope>
    <source>
        <strain evidence="6">cv. Chinese Spring</strain>
    </source>
</reference>
<dbReference type="Gramene" id="TraesCAD_scaffold_036257_01G000100.1">
    <property type="protein sequence ID" value="TraesCAD_scaffold_036257_01G000100.1"/>
    <property type="gene ID" value="TraesCAD_scaffold_036257_01G000100"/>
</dbReference>
<dbReference type="Proteomes" id="UP000019116">
    <property type="component" value="Chromosome 5D"/>
</dbReference>
<keyword evidence="3" id="KW-0653">Protein transport</keyword>
<dbReference type="Gramene" id="TraesLAC5D03G03044590.1">
    <property type="protein sequence ID" value="TraesLAC5D03G03044590.1"/>
    <property type="gene ID" value="TraesLAC5D03G03044590"/>
</dbReference>
<dbReference type="KEGG" id="taes:123124541"/>
<dbReference type="AlphaFoldDB" id="A0A3B6MQ26"/>
<organism evidence="6">
    <name type="scientific">Triticum aestivum</name>
    <name type="common">Wheat</name>
    <dbReference type="NCBI Taxonomy" id="4565"/>
    <lineage>
        <taxon>Eukaryota</taxon>
        <taxon>Viridiplantae</taxon>
        <taxon>Streptophyta</taxon>
        <taxon>Embryophyta</taxon>
        <taxon>Tracheophyta</taxon>
        <taxon>Spermatophyta</taxon>
        <taxon>Magnoliopsida</taxon>
        <taxon>Liliopsida</taxon>
        <taxon>Poales</taxon>
        <taxon>Poaceae</taxon>
        <taxon>BOP clade</taxon>
        <taxon>Pooideae</taxon>
        <taxon>Triticodae</taxon>
        <taxon>Triticeae</taxon>
        <taxon>Triticinae</taxon>
        <taxon>Triticum</taxon>
    </lineage>
</organism>
<protein>
    <recommendedName>
        <fullName evidence="3">Exocyst subunit Exo70 family protein</fullName>
    </recommendedName>
</protein>
<dbReference type="GO" id="GO:0005546">
    <property type="term" value="F:phosphatidylinositol-4,5-bisphosphate binding"/>
    <property type="evidence" value="ECO:0007669"/>
    <property type="project" value="InterPro"/>
</dbReference>
<dbReference type="OMA" id="YMVYTIL"/>
<accession>A0A3B6MQ26</accession>
<comment type="similarity">
    <text evidence="1 3">Belongs to the EXO70 family.</text>
</comment>
<dbReference type="InterPro" id="IPR016159">
    <property type="entry name" value="Cullin_repeat-like_dom_sf"/>
</dbReference>
<dbReference type="Gramene" id="TraesCLE_scaffold_022436_01G000100.1">
    <property type="protein sequence ID" value="TraesCLE_scaffold_022436_01G000100.1"/>
    <property type="gene ID" value="TraesCLE_scaffold_022436_01G000100"/>
</dbReference>
<dbReference type="Pfam" id="PF03081">
    <property type="entry name" value="Exo70_C"/>
    <property type="match status" value="1"/>
</dbReference>
<dbReference type="Gramene" id="TraesSTA5D03G03079690.1">
    <property type="protein sequence ID" value="TraesSTA5D03G03079690.1"/>
    <property type="gene ID" value="TraesSTA5D03G03079690"/>
</dbReference>
<dbReference type="GO" id="GO:0000145">
    <property type="term" value="C:exocyst"/>
    <property type="evidence" value="ECO:0000318"/>
    <property type="project" value="GO_Central"/>
</dbReference>
<dbReference type="Gramene" id="TraesNOR5D03G03118510.1">
    <property type="protein sequence ID" value="TraesNOR5D03G03118510.1"/>
    <property type="gene ID" value="TraesNOR5D03G03118510"/>
</dbReference>
<dbReference type="GO" id="GO:0015031">
    <property type="term" value="P:protein transport"/>
    <property type="evidence" value="ECO:0007669"/>
    <property type="project" value="UniProtKB-KW"/>
</dbReference>
<comment type="function">
    <text evidence="3">Component of the exocyst complex.</text>
</comment>
<dbReference type="PANTHER" id="PTHR12542">
    <property type="entry name" value="EXOCYST COMPLEX PROTEIN EXO70"/>
    <property type="match status" value="1"/>
</dbReference>
<dbReference type="SMR" id="A0A3B6MQ26"/>
<dbReference type="SUPFAM" id="SSF74788">
    <property type="entry name" value="Cullin repeat-like"/>
    <property type="match status" value="1"/>
</dbReference>
<dbReference type="Pfam" id="PF20669">
    <property type="entry name" value="Exo70_N"/>
    <property type="match status" value="1"/>
</dbReference>
<dbReference type="PANTHER" id="PTHR12542:SF86">
    <property type="entry name" value="EXOCYST SUBUNIT EXO70 FAMILY PROTEIN"/>
    <property type="match status" value="1"/>
</dbReference>
<dbReference type="GO" id="GO:0006887">
    <property type="term" value="P:exocytosis"/>
    <property type="evidence" value="ECO:0000318"/>
    <property type="project" value="GO_Central"/>
</dbReference>
<evidence type="ECO:0000259" key="5">
    <source>
        <dbReference type="Pfam" id="PF03081"/>
    </source>
</evidence>
<dbReference type="InterPro" id="IPR004140">
    <property type="entry name" value="Exo70"/>
</dbReference>
<evidence type="ECO:0000256" key="3">
    <source>
        <dbReference type="RuleBase" id="RU365026"/>
    </source>
</evidence>
<sequence length="645" mass="72621">MAAELPETMDALAQRVSALRASLQSSQGNTEGMVAILGSFDQRLSELEATIHPIQVRAHATQMAHENIDKAIKVADDILAQIVIVREAEATILRGPHVDLEGYLKAVGHLKDAVGFFSSRENFTSKERFLNDVNVLLSKSSLMVEEEFKWLMTTYSKPIEGDLILGSPPKLRWASDGDAEADGRNSAHSEHPSKDLETAICGTPALIPSRILPLLHSIAQKLVQDGNQQSCYKIYRDARRSALEPSLRKLGVEKLSKDDVERMQSDALEAKIGKWTKYLQITVKLLAGERKICDEVFEGISFNKDQCFTELARTGVAVAKTLLSFGDAVAKSKRSSEKLFVLLDMYEVMHEVRSEVEVIFQDSFCSEMREAALGLMKLLAQTAHEMFVDFEELVEKDTSKTNVHDGTVHPLTIRVINHVKFLFDYQSTLKLLFQEFETGSDTESQLAVVLTKIMQALQNNLDGKSNQYKDPALMSIFLANNIHYMVSSVRRSEAKHILGDDWIQIHRRIVQQHAKQYKMVAWGKAVQTLSIQVASSSGTSASSDLSSSGVSRAMIKERLKSFNMQFEELRAKQSLWTIPDQELRETLRLSIAEVLLPAYMSFVKRFGNLVENEKKPRKYLKYQPDELDQLLGQFFEGQQSVEQKK</sequence>
<dbReference type="Gramene" id="TraesPARA_EIv1.0_1796710.1">
    <property type="protein sequence ID" value="TraesPARA_EIv1.0_1796710.1.CDS"/>
    <property type="gene ID" value="TraesPARA_EIv1.0_1796710"/>
</dbReference>
<dbReference type="EnsemblPlants" id="TraesCS5D02G133200.1">
    <property type="protein sequence ID" value="TraesCS5D02G133200.1"/>
    <property type="gene ID" value="TraesCS5D02G133200"/>
</dbReference>
<feature type="domain" description="Exocyst complex subunit Exo70 C-terminal" evidence="5">
    <location>
        <begin position="277"/>
        <end position="632"/>
    </location>
</feature>
<dbReference type="Gramene" id="TraesROB_scaffold_106417_01G000100.1">
    <property type="protein sequence ID" value="TraesROB_scaffold_106417_01G000100.1"/>
    <property type="gene ID" value="TraesROB_scaffold_106417_01G000100"/>
</dbReference>
<dbReference type="InterPro" id="IPR046364">
    <property type="entry name" value="Exo70_C"/>
</dbReference>
<reference evidence="6" key="2">
    <citation type="submission" date="2018-10" db="UniProtKB">
        <authorList>
            <consortium name="EnsemblPlants"/>
        </authorList>
    </citation>
    <scope>IDENTIFICATION</scope>
</reference>
<dbReference type="Gramene" id="TraesCS5D02G133200.1">
    <property type="protein sequence ID" value="TraesCS5D02G133200.1"/>
    <property type="gene ID" value="TraesCS5D02G133200"/>
</dbReference>
<keyword evidence="3" id="KW-0268">Exocytosis</keyword>
<name>A0A3B6MQ26_WHEAT</name>
<dbReference type="Gramene" id="TraesARI5D03G03042290.1">
    <property type="protein sequence ID" value="TraesARI5D03G03042290.1"/>
    <property type="gene ID" value="TraesARI5D03G03042290"/>
</dbReference>
<feature type="region of interest" description="Disordered" evidence="4">
    <location>
        <begin position="175"/>
        <end position="195"/>
    </location>
</feature>
<dbReference type="STRING" id="4565.A0A3B6MQ26"/>
<dbReference type="Gramene" id="TraesWEE_scaffold_151879_01G000100.1">
    <property type="protein sequence ID" value="TraesWEE_scaffold_151879_01G000100.1"/>
    <property type="gene ID" value="TraesWEE_scaffold_151879_01G000100"/>
</dbReference>
<evidence type="ECO:0000256" key="1">
    <source>
        <dbReference type="ARBA" id="ARBA00006756"/>
    </source>
</evidence>
<dbReference type="Gramene" id="TraesSYM5D03G03028480.1">
    <property type="protein sequence ID" value="TraesSYM5D03G03028480.1"/>
    <property type="gene ID" value="TraesSYM5D03G03028480"/>
</dbReference>
<evidence type="ECO:0000313" key="7">
    <source>
        <dbReference type="Proteomes" id="UP000019116"/>
    </source>
</evidence>
<gene>
    <name evidence="6" type="primary">LOC123106802</name>
</gene>
<evidence type="ECO:0000256" key="4">
    <source>
        <dbReference type="SAM" id="MobiDB-lite"/>
    </source>
</evidence>
<dbReference type="Gramene" id="TraesCS5D03G0335900.1">
    <property type="protein sequence ID" value="TraesCS5D03G0335900.1.CDS"/>
    <property type="gene ID" value="TraesCS5D03G0335900"/>
</dbReference>
<feature type="compositionally biased region" description="Basic and acidic residues" evidence="4">
    <location>
        <begin position="181"/>
        <end position="195"/>
    </location>
</feature>
<dbReference type="Gene3D" id="1.20.1280.170">
    <property type="entry name" value="Exocyst complex component Exo70"/>
    <property type="match status" value="1"/>
</dbReference>
<evidence type="ECO:0000313" key="6">
    <source>
        <dbReference type="EnsemblPlants" id="TraesCS5D02G133200.1"/>
    </source>
</evidence>
<keyword evidence="7" id="KW-1185">Reference proteome</keyword>
<dbReference type="OrthoDB" id="1922221at2759"/>
<evidence type="ECO:0000256" key="2">
    <source>
        <dbReference type="ARBA" id="ARBA00022448"/>
    </source>
</evidence>
<proteinExistence type="inferred from homology"/>
<keyword evidence="2 3" id="KW-0813">Transport</keyword>